<dbReference type="SMART" id="SM01360">
    <property type="entry name" value="A2M"/>
    <property type="match status" value="1"/>
</dbReference>
<dbReference type="Gene3D" id="2.60.40.10">
    <property type="entry name" value="Immunoglobulins"/>
    <property type="match status" value="1"/>
</dbReference>
<dbReference type="SUPFAM" id="SSF48239">
    <property type="entry name" value="Terpenoid cyclases/Protein prenyltransferases"/>
    <property type="match status" value="1"/>
</dbReference>
<feature type="domain" description="Alpha-2-macroglobulin" evidence="6">
    <location>
        <begin position="1317"/>
        <end position="1406"/>
    </location>
</feature>
<dbReference type="PANTHER" id="PTHR40094">
    <property type="entry name" value="ALPHA-2-MACROGLOBULIN HOMOLOG"/>
    <property type="match status" value="1"/>
</dbReference>
<evidence type="ECO:0000313" key="7">
    <source>
        <dbReference type="EMBL" id="NNJ27743.1"/>
    </source>
</evidence>
<accession>A0ABX1VKR4</accession>
<evidence type="ECO:0000313" key="8">
    <source>
        <dbReference type="Proteomes" id="UP000609651"/>
    </source>
</evidence>
<proteinExistence type="inferred from homology"/>
<dbReference type="Pfam" id="PF01835">
    <property type="entry name" value="MG2"/>
    <property type="match status" value="1"/>
</dbReference>
<protein>
    <recommendedName>
        <fullName evidence="9">Alpha-2-macroglobulin</fullName>
    </recommendedName>
</protein>
<gene>
    <name evidence="7" type="ORF">LzC2_38510</name>
</gene>
<dbReference type="Pfam" id="PF00207">
    <property type="entry name" value="A2M"/>
    <property type="match status" value="1"/>
</dbReference>
<dbReference type="RefSeq" id="WP_171189648.1">
    <property type="nucleotide sequence ID" value="NZ_WTPX01000194.1"/>
</dbReference>
<dbReference type="EMBL" id="WTPX01000194">
    <property type="protein sequence ID" value="NNJ27743.1"/>
    <property type="molecule type" value="Genomic_DNA"/>
</dbReference>
<dbReference type="Pfam" id="PF17791">
    <property type="entry name" value="MG3"/>
    <property type="match status" value="1"/>
</dbReference>
<dbReference type="Gene3D" id="1.50.10.20">
    <property type="match status" value="1"/>
</dbReference>
<feature type="compositionally biased region" description="Basic and acidic residues" evidence="3">
    <location>
        <begin position="1960"/>
        <end position="1973"/>
    </location>
</feature>
<evidence type="ECO:0000256" key="2">
    <source>
        <dbReference type="ARBA" id="ARBA00023157"/>
    </source>
</evidence>
<keyword evidence="4" id="KW-0732">Signal</keyword>
<dbReference type="SMART" id="SM01359">
    <property type="entry name" value="A2M_N_2"/>
    <property type="match status" value="1"/>
</dbReference>
<name>A0ABX1VKR4_9PLAN</name>
<comment type="caution">
    <text evidence="7">The sequence shown here is derived from an EMBL/GenBank/DDBJ whole genome shotgun (WGS) entry which is preliminary data.</text>
</comment>
<evidence type="ECO:0000259" key="6">
    <source>
        <dbReference type="SMART" id="SM01360"/>
    </source>
</evidence>
<dbReference type="InterPro" id="IPR051802">
    <property type="entry name" value="YfhM-like"/>
</dbReference>
<keyword evidence="2" id="KW-1015">Disulfide bond</keyword>
<organism evidence="7 8">
    <name type="scientific">Alienimonas chondri</name>
    <dbReference type="NCBI Taxonomy" id="2681879"/>
    <lineage>
        <taxon>Bacteria</taxon>
        <taxon>Pseudomonadati</taxon>
        <taxon>Planctomycetota</taxon>
        <taxon>Planctomycetia</taxon>
        <taxon>Planctomycetales</taxon>
        <taxon>Planctomycetaceae</taxon>
        <taxon>Alienimonas</taxon>
    </lineage>
</organism>
<dbReference type="PANTHER" id="PTHR40094:SF1">
    <property type="entry name" value="UBIQUITIN DOMAIN-CONTAINING PROTEIN"/>
    <property type="match status" value="1"/>
</dbReference>
<dbReference type="InterPro" id="IPR047565">
    <property type="entry name" value="Alpha-macroglob_thiol-ester_cl"/>
</dbReference>
<evidence type="ECO:0000259" key="5">
    <source>
        <dbReference type="SMART" id="SM01359"/>
    </source>
</evidence>
<dbReference type="SMART" id="SM01419">
    <property type="entry name" value="Thiol-ester_cl"/>
    <property type="match status" value="1"/>
</dbReference>
<dbReference type="InterPro" id="IPR019742">
    <property type="entry name" value="MacrogloblnA2_CS"/>
</dbReference>
<dbReference type="InterPro" id="IPR011626">
    <property type="entry name" value="Alpha-macroglobulin_TED"/>
</dbReference>
<dbReference type="InterPro" id="IPR001599">
    <property type="entry name" value="Macroglobln_a2"/>
</dbReference>
<dbReference type="Proteomes" id="UP000609651">
    <property type="component" value="Unassembled WGS sequence"/>
</dbReference>
<dbReference type="InterPro" id="IPR041246">
    <property type="entry name" value="Bact_MG10"/>
</dbReference>
<feature type="signal peptide" evidence="4">
    <location>
        <begin position="1"/>
        <end position="20"/>
    </location>
</feature>
<dbReference type="Gene3D" id="2.60.40.1930">
    <property type="match status" value="1"/>
</dbReference>
<dbReference type="InterPro" id="IPR013783">
    <property type="entry name" value="Ig-like_fold"/>
</dbReference>
<dbReference type="CDD" id="cd02891">
    <property type="entry name" value="A2M_like"/>
    <property type="match status" value="1"/>
</dbReference>
<dbReference type="InterPro" id="IPR002890">
    <property type="entry name" value="MG2"/>
</dbReference>
<keyword evidence="8" id="KW-1185">Reference proteome</keyword>
<sequence length="2101" mass="226700">MSRSLLAVAVLLSASAGLLAMSAAPPQEPDEVAQKAGALLEKGDYADALKLYEGLLKAGDAKPESAADVLQKALRATGQLGRQELDDGLRETALKSYPDSPHVKLAAARSLLNGYHYGFVIDGEFTRGRQRRGGNWTNGFEWDRVRALQLLVEGLESATADAMGAGEAGQYRLTLAQTLMQGRQGNAAWRLQETTDLDSLPDRADPDPIRNAANPSGAPITEQGDPVFYNVPEAWAAAKNDGERWRWSLAEAAEFGPEPAAQATITRASFLESQFGVSTTAGVLDELLSEENEGNAGPWSLSSLKETETIARLANGPKRFTLPDEHNHLLLYREVGDGKTSSANDGLRSLAGVFENRRQYPTAVKVWDQLIARTTAGSHEHDSAVARREQIVGAYAAFDPEPIGPSGTAATLALTYKNAKQATLKAYRIDEEKWFAAQEKELVEGAGTDHQVAHFDAMNEWWAKRVPAFAGGPIEEWTVELDPPADHTPARKTIETSLKEAGLYFVTAELENGRTYGVCVQRAELAIAVKPLVGNRALWVVTDSTTGAPVPGVTLDLLGYEHRWVNPPGKRELKVARRSATTGPDGTASVPQNGDSFYQWLATAKKKDADRERFGAFGFSDRVFGDPQIGGPLGNVQLKAYAVSDRPAYRPGDTVNLKGWYRRAGYALPTDAVEPRRQLKVVVNDPRGEELLSKVVEADEAGAFVVSLELGDEATLGRYSMRVGEATNFDVTQQSPLAFRVEEYRKPEFEVTVDAPDKPIVLGEEFTATVRAEYLFGGPVAGGVLNYKVTRTVESADWHPYDPWNWLYGPAYWSFAPGFEEPNPFGGYGYGDPFGGGFGGRGWGGPWRGNDPEEVVAEGEATLGDDGTFKIPLDSSLAKALKADADHRYEITAEVTDASRRTQTGGGSVLAAAVPFRVYGYADYGYAVAGEPVGVNFTARAAGGDPVRVVGEWSAVRLTGGADGKTVETPVDDLPEPAIDNDGVVSARFLFEQPGQYRLTYKVTADDHTGTETLLLNVVGPGGAADAASVAEGLELIPDRKTYAPGDTAKLLVKTEAEVVYLFPRAENGTVPEPTVLRPTGGAIIYEVNIGDADAPNFFVEALAVSAGRVHAVVRRIAVPPTERVLTVETKPSQDRYEPGEEAEVTVSVTDASGEPVDGDVALTVYDRAIDALVGGPNAPDIRKHFTDLLRNHNAQIAHNLDAVAHNQVEDHRHNMPTVGRFGGLVLESLELADDSVEMDFGAVGGGFGGGGLALGALGEPQSKMMRSRAPMAAPMAAAADSFALSEEFSPELAADKARGEAAGAPAPQVRENFADTAHWVASLPLKNGVGTARFPLPDDLTGWQIRTWAVGPGSAVGSADGRFVTKKSLLVRLQTPRFLTETDEIVLSALVRSELDQDVEAEVRFDFGENSPIANFNLGDLTKTLTVPAGEEKRVDLRVTAIGVGEATVTATATTTLPDGTPGPGDAVKQTFPVQAHGTLRTESFAGAVDPSATDSVLTFTVTDRLDPEQSRLEVRFSPSLAVAAVDALPYLAHYPYGCAEQTLNRFLPVLTMRHTLEEAGTTLPSAEEVTANLNASRSGRPFREEEEKPNPVFDREQVMEMTQQGVDRLATFARGDGGFGWFPGARSSDVYMTTLVTHGLHLAGERGADFDPALIAGGRKFLARHQAVEVARLKRGELPPKQREGTDYKLQAGSLDAQIFRVLSDLGADPDDEKHAAMAGYLFRDRLKLPLKAQALLGLSFAALEDARLETSLSNLRQYMVVDDENQTAYLRLPNEGGWWYWWNNDLEANALYLELLSKVGQTDGTAPKLVKYLLNNRQSGSRWSSTRDTAQVVEAFAAYLKATGEAAPTADVIITLDGKRLHTASITPENLFTFDGTAILDGVAVTPGEHVLSVQRATPGGANGGKQAPVYFTARVTTFDKRDFIPAAGLEIKVTRSVRRITDVDETRAFANDDGAVDERQVDQNAREDLPPGSDSTSGDLIEVELILEAKNDYSYVILSDMKAAGFEPVGSQPGTGPLSGWDWSGLNAYREFRDERTDFFLPSLPRGRHSLRYRLRAEAPGSLHALPAIAEGMYAPELRGNSDEWTVIVADREDVTP</sequence>
<dbReference type="Pfam" id="PF07678">
    <property type="entry name" value="TED_complement"/>
    <property type="match status" value="1"/>
</dbReference>
<comment type="similarity">
    <text evidence="1">Belongs to the protease inhibitor I39 (alpha-2-macroglobulin) family. Bacterial alpha-2-macroglobulin subfamily.</text>
</comment>
<evidence type="ECO:0000256" key="4">
    <source>
        <dbReference type="SAM" id="SignalP"/>
    </source>
</evidence>
<feature type="region of interest" description="Disordered" evidence="3">
    <location>
        <begin position="198"/>
        <end position="225"/>
    </location>
</feature>
<feature type="chain" id="PRO_5045224927" description="Alpha-2-macroglobulin" evidence="4">
    <location>
        <begin position="21"/>
        <end position="2101"/>
    </location>
</feature>
<feature type="region of interest" description="Disordered" evidence="3">
    <location>
        <begin position="1955"/>
        <end position="1980"/>
    </location>
</feature>
<evidence type="ECO:0008006" key="9">
    <source>
        <dbReference type="Google" id="ProtNLM"/>
    </source>
</evidence>
<evidence type="ECO:0000256" key="1">
    <source>
        <dbReference type="ARBA" id="ARBA00010556"/>
    </source>
</evidence>
<dbReference type="PROSITE" id="PS00477">
    <property type="entry name" value="ALPHA_2_MACROGLOBULIN"/>
    <property type="match status" value="1"/>
</dbReference>
<dbReference type="InterPro" id="IPR008930">
    <property type="entry name" value="Terpenoid_cyclase/PrenylTrfase"/>
</dbReference>
<feature type="domain" description="Alpha-2-macroglobulin bait region" evidence="5">
    <location>
        <begin position="1034"/>
        <end position="1173"/>
    </location>
</feature>
<evidence type="ECO:0000256" key="3">
    <source>
        <dbReference type="SAM" id="MobiDB-lite"/>
    </source>
</evidence>
<dbReference type="InterPro" id="IPR041555">
    <property type="entry name" value="MG3"/>
</dbReference>
<reference evidence="7 8" key="1">
    <citation type="journal article" date="2020" name="Syst. Appl. Microbiol.">
        <title>Alienimonas chondri sp. nov., a novel planctomycete isolated from the biofilm of the red alga Chondrus crispus.</title>
        <authorList>
            <person name="Vitorino I."/>
            <person name="Albuquerque L."/>
            <person name="Wiegand S."/>
            <person name="Kallscheuer N."/>
            <person name="da Costa M.S."/>
            <person name="Lobo-da-Cunha A."/>
            <person name="Jogler C."/>
            <person name="Lage O.M."/>
        </authorList>
    </citation>
    <scope>NUCLEOTIDE SEQUENCE [LARGE SCALE GENOMIC DNA]</scope>
    <source>
        <strain evidence="7 8">LzC2</strain>
    </source>
</reference>
<dbReference type="InterPro" id="IPR011625">
    <property type="entry name" value="A2M_N_BRD"/>
</dbReference>
<dbReference type="Pfam" id="PF07703">
    <property type="entry name" value="A2M_BRD"/>
    <property type="match status" value="1"/>
</dbReference>
<dbReference type="Pfam" id="PF17973">
    <property type="entry name" value="bMG10"/>
    <property type="match status" value="1"/>
</dbReference>